<accession>A0ABD5WY47</accession>
<dbReference type="InterPro" id="IPR041120">
    <property type="entry name" value="PIN_9"/>
</dbReference>
<proteinExistence type="predicted"/>
<keyword evidence="3" id="KW-1185">Reference proteome</keyword>
<feature type="domain" description="VapC9 PIN-like" evidence="1">
    <location>
        <begin position="4"/>
        <end position="121"/>
    </location>
</feature>
<dbReference type="AlphaFoldDB" id="A0ABD5WY47"/>
<reference evidence="2 3" key="1">
    <citation type="journal article" date="2019" name="Int. J. Syst. Evol. Microbiol.">
        <title>The Global Catalogue of Microorganisms (GCM) 10K type strain sequencing project: providing services to taxonomists for standard genome sequencing and annotation.</title>
        <authorList>
            <consortium name="The Broad Institute Genomics Platform"/>
            <consortium name="The Broad Institute Genome Sequencing Center for Infectious Disease"/>
            <person name="Wu L."/>
            <person name="Ma J."/>
        </authorList>
    </citation>
    <scope>NUCLEOTIDE SEQUENCE [LARGE SCALE GENOMIC DNA]</scope>
    <source>
        <strain evidence="2 3">DT55</strain>
    </source>
</reference>
<dbReference type="InterPro" id="IPR029060">
    <property type="entry name" value="PIN-like_dom_sf"/>
</dbReference>
<evidence type="ECO:0000313" key="3">
    <source>
        <dbReference type="Proteomes" id="UP001596388"/>
    </source>
</evidence>
<protein>
    <submittedName>
        <fullName evidence="2">PIN domain-containing protein</fullName>
    </submittedName>
</protein>
<comment type="caution">
    <text evidence="2">The sequence shown here is derived from an EMBL/GenBank/DDBJ whole genome shotgun (WGS) entry which is preliminary data.</text>
</comment>
<sequence length="130" mass="13817">MTTVVLDTNALMMPVECGVRVFDELDRLVDDPDLVTPEAVVAELEKLAAGAGEEATAASVGRDLAERCRVVATAEEYADDAVVELASGDSEAPFDGYVTTNDRPLRERLLARGVRVIGLRGANTLAVTEP</sequence>
<dbReference type="Gene3D" id="3.40.50.1010">
    <property type="entry name" value="5'-nuclease"/>
    <property type="match status" value="1"/>
</dbReference>
<evidence type="ECO:0000259" key="1">
    <source>
        <dbReference type="Pfam" id="PF18477"/>
    </source>
</evidence>
<dbReference type="RefSeq" id="WP_390219000.1">
    <property type="nucleotide sequence ID" value="NZ_JBHTAG010000003.1"/>
</dbReference>
<dbReference type="CDD" id="cd09879">
    <property type="entry name" value="PIN_VapC_AF0591-like"/>
    <property type="match status" value="1"/>
</dbReference>
<dbReference type="SUPFAM" id="SSF88723">
    <property type="entry name" value="PIN domain-like"/>
    <property type="match status" value="1"/>
</dbReference>
<organism evidence="2 3">
    <name type="scientific">Halobaculum marinum</name>
    <dbReference type="NCBI Taxonomy" id="3031996"/>
    <lineage>
        <taxon>Archaea</taxon>
        <taxon>Methanobacteriati</taxon>
        <taxon>Methanobacteriota</taxon>
        <taxon>Stenosarchaea group</taxon>
        <taxon>Halobacteria</taxon>
        <taxon>Halobacteriales</taxon>
        <taxon>Haloferacaceae</taxon>
        <taxon>Halobaculum</taxon>
    </lineage>
</organism>
<gene>
    <name evidence="2" type="ORF">ACFQKD_08275</name>
</gene>
<dbReference type="Pfam" id="PF18477">
    <property type="entry name" value="PIN_9"/>
    <property type="match status" value="1"/>
</dbReference>
<evidence type="ECO:0000313" key="2">
    <source>
        <dbReference type="EMBL" id="MFC7097298.1"/>
    </source>
</evidence>
<dbReference type="Proteomes" id="UP001596388">
    <property type="component" value="Unassembled WGS sequence"/>
</dbReference>
<dbReference type="EMBL" id="JBHTAG010000003">
    <property type="protein sequence ID" value="MFC7097298.1"/>
    <property type="molecule type" value="Genomic_DNA"/>
</dbReference>
<name>A0ABD5WY47_9EURY</name>